<sequence>MSFARAPGTPLDGHACWGSRGQGCHTVEAVVISMQLTCTLTGARPTTAPGDRTFFLPLPRFSQPGTSVPAQVHAHTACRAQALSMQLRHVWSRQYRHSQMNQNGPQWQTWHVHSIRVLSDLIMTKEWAQWLWLASAMLENVRLAFVEW</sequence>
<dbReference type="HOGENOM" id="CLU_1758588_0_0_1"/>
<dbReference type="RefSeq" id="XP_001223061.1">
    <property type="nucleotide sequence ID" value="XM_001223060.1"/>
</dbReference>
<organism evidence="1 2">
    <name type="scientific">Chaetomium globosum (strain ATCC 6205 / CBS 148.51 / DSM 1962 / NBRC 6347 / NRRL 1970)</name>
    <name type="common">Soil fungus</name>
    <dbReference type="NCBI Taxonomy" id="306901"/>
    <lineage>
        <taxon>Eukaryota</taxon>
        <taxon>Fungi</taxon>
        <taxon>Dikarya</taxon>
        <taxon>Ascomycota</taxon>
        <taxon>Pezizomycotina</taxon>
        <taxon>Sordariomycetes</taxon>
        <taxon>Sordariomycetidae</taxon>
        <taxon>Sordariales</taxon>
        <taxon>Chaetomiaceae</taxon>
        <taxon>Chaetomium</taxon>
    </lineage>
</organism>
<dbReference type="VEuPathDB" id="FungiDB:CHGG_03847"/>
<name>Q2H2Z9_CHAGB</name>
<dbReference type="GeneID" id="4392264"/>
<evidence type="ECO:0000313" key="1">
    <source>
        <dbReference type="EMBL" id="EAQ87228.1"/>
    </source>
</evidence>
<gene>
    <name evidence="1" type="ORF">CHGG_03847</name>
</gene>
<dbReference type="AlphaFoldDB" id="Q2H2Z9"/>
<protein>
    <submittedName>
        <fullName evidence="1">Uncharacterized protein</fullName>
    </submittedName>
</protein>
<reference evidence="2" key="1">
    <citation type="journal article" date="2015" name="Genome Announc.">
        <title>Draft genome sequence of the cellulolytic fungus Chaetomium globosum.</title>
        <authorList>
            <person name="Cuomo C.A."/>
            <person name="Untereiner W.A."/>
            <person name="Ma L.-J."/>
            <person name="Grabherr M."/>
            <person name="Birren B.W."/>
        </authorList>
    </citation>
    <scope>NUCLEOTIDE SEQUENCE [LARGE SCALE GENOMIC DNA]</scope>
    <source>
        <strain evidence="2">ATCC 6205 / CBS 148.51 / DSM 1962 / NBRC 6347 / NRRL 1970</strain>
    </source>
</reference>
<dbReference type="OrthoDB" id="10392221at2759"/>
<dbReference type="EMBL" id="CH408032">
    <property type="protein sequence ID" value="EAQ87228.1"/>
    <property type="molecule type" value="Genomic_DNA"/>
</dbReference>
<evidence type="ECO:0000313" key="2">
    <source>
        <dbReference type="Proteomes" id="UP000001056"/>
    </source>
</evidence>
<dbReference type="Proteomes" id="UP000001056">
    <property type="component" value="Unassembled WGS sequence"/>
</dbReference>
<dbReference type="InParanoid" id="Q2H2Z9"/>
<keyword evidence="2" id="KW-1185">Reference proteome</keyword>
<accession>Q2H2Z9</accession>
<proteinExistence type="predicted"/>